<organism evidence="2 3">
    <name type="scientific">Tistrella mobilis</name>
    <dbReference type="NCBI Taxonomy" id="171437"/>
    <lineage>
        <taxon>Bacteria</taxon>
        <taxon>Pseudomonadati</taxon>
        <taxon>Pseudomonadota</taxon>
        <taxon>Alphaproteobacteria</taxon>
        <taxon>Geminicoccales</taxon>
        <taxon>Geminicoccaceae</taxon>
        <taxon>Tistrella</taxon>
    </lineage>
</organism>
<proteinExistence type="predicted"/>
<name>A0A162JW90_9PROT</name>
<feature type="chain" id="PRO_5007836736" description="Secreted protein" evidence="1">
    <location>
        <begin position="23"/>
        <end position="210"/>
    </location>
</feature>
<evidence type="ECO:0000313" key="2">
    <source>
        <dbReference type="EMBL" id="KYO49996.1"/>
    </source>
</evidence>
<dbReference type="AlphaFoldDB" id="A0A162JW90"/>
<protein>
    <recommendedName>
        <fullName evidence="4">Secreted protein</fullName>
    </recommendedName>
</protein>
<gene>
    <name evidence="2" type="ORF">AUP44_14970</name>
</gene>
<keyword evidence="1" id="KW-0732">Signal</keyword>
<sequence>MQIARRLLVLALAAAIPMTALVAAPRAARAAGEAAVAQDGPLTGEVVSRWLDSWQAFTAWSGALPPDRRAEIGQAIRDHRAATPTQPGRDLAAMTAAIEGMPEWHEASAMMMKRGFADLAAWAATGDRIMQAYLTLDYDSAASVAARAERDALRTRIRDSDQLTDAQKQQLLQSYGPSEEMNRPVMAIPAAELEAVRPHMERLRALQPQG</sequence>
<dbReference type="EMBL" id="LPZR01000211">
    <property type="protein sequence ID" value="KYO49996.1"/>
    <property type="molecule type" value="Genomic_DNA"/>
</dbReference>
<comment type="caution">
    <text evidence="2">The sequence shown here is derived from an EMBL/GenBank/DDBJ whole genome shotgun (WGS) entry which is preliminary data.</text>
</comment>
<evidence type="ECO:0000256" key="1">
    <source>
        <dbReference type="SAM" id="SignalP"/>
    </source>
</evidence>
<feature type="signal peptide" evidence="1">
    <location>
        <begin position="1"/>
        <end position="22"/>
    </location>
</feature>
<evidence type="ECO:0000313" key="3">
    <source>
        <dbReference type="Proteomes" id="UP000075787"/>
    </source>
</evidence>
<evidence type="ECO:0008006" key="4">
    <source>
        <dbReference type="Google" id="ProtNLM"/>
    </source>
</evidence>
<dbReference type="GeneID" id="97240848"/>
<dbReference type="OrthoDB" id="7997461at2"/>
<dbReference type="RefSeq" id="WP_062769138.1">
    <property type="nucleotide sequence ID" value="NZ_CP121045.1"/>
</dbReference>
<dbReference type="Proteomes" id="UP000075787">
    <property type="component" value="Unassembled WGS sequence"/>
</dbReference>
<reference evidence="2 3" key="1">
    <citation type="submission" date="2015-12" db="EMBL/GenBank/DDBJ databases">
        <title>Genome sequence of Tistrella mobilis MCCC 1A02139.</title>
        <authorList>
            <person name="Lu L."/>
            <person name="Lai Q."/>
            <person name="Shao Z."/>
            <person name="Qian P."/>
        </authorList>
    </citation>
    <scope>NUCLEOTIDE SEQUENCE [LARGE SCALE GENOMIC DNA]</scope>
    <source>
        <strain evidence="2 3">MCCC 1A02139</strain>
    </source>
</reference>
<accession>A0A162JW90</accession>